<dbReference type="InterPro" id="IPR018060">
    <property type="entry name" value="HTH_AraC"/>
</dbReference>
<name>A0ABR9PCQ2_9ACTN</name>
<evidence type="ECO:0000256" key="1">
    <source>
        <dbReference type="ARBA" id="ARBA00023015"/>
    </source>
</evidence>
<evidence type="ECO:0000256" key="2">
    <source>
        <dbReference type="ARBA" id="ARBA00023163"/>
    </source>
</evidence>
<proteinExistence type="predicted"/>
<dbReference type="CDD" id="cd03137">
    <property type="entry name" value="GATase1_AraC_1"/>
    <property type="match status" value="1"/>
</dbReference>
<keyword evidence="1" id="KW-0805">Transcription regulation</keyword>
<sequence>MAHEVVLVCFEDMLALDLSGPLEVFAAADGGEGFYRVRTASLGGRGVRASNGLRVGVDVALEEVEGAHTLLVVGGPGARGGDAVLAGQVGRIAARSERVVSVCTGAFVLAGAGLLEGRRVATHWRHGAELARVCPGAVVESDPVFVRDGRVWTSAGVSAGIDLALALVEQDRGRAVALEVARSLVVFLRRPGGQAQFSAALSGQWAQRSGVRAVQHWVVEHPGADLSVGVLAERAGLSVRQFSRVFAAQVGCTPGRYVERVRVEAARRWLEECDAPVSAVARRCGFGGEEVMRRVFVRVVGCAPSRYRERFRGV</sequence>
<dbReference type="SMART" id="SM00342">
    <property type="entry name" value="HTH_ARAC"/>
    <property type="match status" value="1"/>
</dbReference>
<dbReference type="SUPFAM" id="SSF52317">
    <property type="entry name" value="Class I glutamine amidotransferase-like"/>
    <property type="match status" value="1"/>
</dbReference>
<keyword evidence="5" id="KW-1185">Reference proteome</keyword>
<dbReference type="PANTHER" id="PTHR43130">
    <property type="entry name" value="ARAC-FAMILY TRANSCRIPTIONAL REGULATOR"/>
    <property type="match status" value="1"/>
</dbReference>
<dbReference type="EMBL" id="JADBGI010000026">
    <property type="protein sequence ID" value="MBE3001627.1"/>
    <property type="molecule type" value="Genomic_DNA"/>
</dbReference>
<comment type="caution">
    <text evidence="4">The sequence shown here is derived from an EMBL/GenBank/DDBJ whole genome shotgun (WGS) entry which is preliminary data.</text>
</comment>
<dbReference type="InterPro" id="IPR052158">
    <property type="entry name" value="INH-QAR"/>
</dbReference>
<dbReference type="Gene3D" id="3.40.50.880">
    <property type="match status" value="1"/>
</dbReference>
<dbReference type="Proteomes" id="UP000806528">
    <property type="component" value="Unassembled WGS sequence"/>
</dbReference>
<dbReference type="Pfam" id="PF12833">
    <property type="entry name" value="HTH_18"/>
    <property type="match status" value="1"/>
</dbReference>
<feature type="domain" description="HTH araC/xylS-type" evidence="3">
    <location>
        <begin position="212"/>
        <end position="310"/>
    </location>
</feature>
<dbReference type="SUPFAM" id="SSF46689">
    <property type="entry name" value="Homeodomain-like"/>
    <property type="match status" value="2"/>
</dbReference>
<accession>A0ABR9PCQ2</accession>
<dbReference type="Gene3D" id="1.10.10.60">
    <property type="entry name" value="Homeodomain-like"/>
    <property type="match status" value="1"/>
</dbReference>
<dbReference type="RefSeq" id="WP_193124219.1">
    <property type="nucleotide sequence ID" value="NZ_JADBGI010000026.1"/>
</dbReference>
<dbReference type="PROSITE" id="PS01124">
    <property type="entry name" value="HTH_ARAC_FAMILY_2"/>
    <property type="match status" value="1"/>
</dbReference>
<evidence type="ECO:0000259" key="3">
    <source>
        <dbReference type="PROSITE" id="PS01124"/>
    </source>
</evidence>
<reference evidence="4 5" key="1">
    <citation type="submission" date="2020-09" db="EMBL/GenBank/DDBJ databases">
        <title>Diversity and distribution of actinomycetes associated with coral in the coast of Hainan.</title>
        <authorList>
            <person name="Li F."/>
        </authorList>
    </citation>
    <scope>NUCLEOTIDE SEQUENCE [LARGE SCALE GENOMIC DNA]</scope>
    <source>
        <strain evidence="4 5">HNM0947</strain>
    </source>
</reference>
<dbReference type="InterPro" id="IPR009057">
    <property type="entry name" value="Homeodomain-like_sf"/>
</dbReference>
<organism evidence="4 5">
    <name type="scientific">Nocardiopsis coralli</name>
    <dbReference type="NCBI Taxonomy" id="2772213"/>
    <lineage>
        <taxon>Bacteria</taxon>
        <taxon>Bacillati</taxon>
        <taxon>Actinomycetota</taxon>
        <taxon>Actinomycetes</taxon>
        <taxon>Streptosporangiales</taxon>
        <taxon>Nocardiopsidaceae</taxon>
        <taxon>Nocardiopsis</taxon>
    </lineage>
</organism>
<protein>
    <submittedName>
        <fullName evidence="4">DJ-1/PfpI family protein</fullName>
    </submittedName>
</protein>
<evidence type="ECO:0000313" key="4">
    <source>
        <dbReference type="EMBL" id="MBE3001627.1"/>
    </source>
</evidence>
<dbReference type="PANTHER" id="PTHR43130:SF3">
    <property type="entry name" value="HTH-TYPE TRANSCRIPTIONAL REGULATOR RV1931C"/>
    <property type="match status" value="1"/>
</dbReference>
<dbReference type="Pfam" id="PF01965">
    <property type="entry name" value="DJ-1_PfpI"/>
    <property type="match status" value="1"/>
</dbReference>
<dbReference type="InterPro" id="IPR029062">
    <property type="entry name" value="Class_I_gatase-like"/>
</dbReference>
<evidence type="ECO:0000313" key="5">
    <source>
        <dbReference type="Proteomes" id="UP000806528"/>
    </source>
</evidence>
<keyword evidence="2" id="KW-0804">Transcription</keyword>
<gene>
    <name evidence="4" type="ORF">IDM40_23455</name>
</gene>
<dbReference type="InterPro" id="IPR002818">
    <property type="entry name" value="DJ-1/PfpI"/>
</dbReference>